<dbReference type="PATRIC" id="fig|317.197.peg.1499"/>
<gene>
    <name evidence="2" type="ORF">ACS77_10880</name>
</gene>
<name>A0A0L1MGN2_PSESX</name>
<keyword evidence="1" id="KW-0732">Signal</keyword>
<dbReference type="EMBL" id="LFQK01000020">
    <property type="protein sequence ID" value="KNH27652.1"/>
    <property type="molecule type" value="Genomic_DNA"/>
</dbReference>
<reference evidence="2 3" key="1">
    <citation type="submission" date="2015-06" db="EMBL/GenBank/DDBJ databases">
        <authorList>
            <person name="Hoefler B.C."/>
            <person name="Straight P.D."/>
        </authorList>
    </citation>
    <scope>NUCLEOTIDE SEQUENCE [LARGE SCALE GENOMIC DNA]</scope>
    <source>
        <strain evidence="2 3">Riq4</strain>
    </source>
</reference>
<feature type="signal peptide" evidence="1">
    <location>
        <begin position="1"/>
        <end position="21"/>
    </location>
</feature>
<evidence type="ECO:0000313" key="2">
    <source>
        <dbReference type="EMBL" id="KNH27652.1"/>
    </source>
</evidence>
<protein>
    <submittedName>
        <fullName evidence="2">Uncharacterized protein</fullName>
    </submittedName>
</protein>
<organism evidence="2 3">
    <name type="scientific">Pseudomonas syringae</name>
    <dbReference type="NCBI Taxonomy" id="317"/>
    <lineage>
        <taxon>Bacteria</taxon>
        <taxon>Pseudomonadati</taxon>
        <taxon>Pseudomonadota</taxon>
        <taxon>Gammaproteobacteria</taxon>
        <taxon>Pseudomonadales</taxon>
        <taxon>Pseudomonadaceae</taxon>
        <taxon>Pseudomonas</taxon>
    </lineage>
</organism>
<dbReference type="Proteomes" id="UP000036955">
    <property type="component" value="Unassembled WGS sequence"/>
</dbReference>
<feature type="chain" id="PRO_5005556088" evidence="1">
    <location>
        <begin position="22"/>
        <end position="209"/>
    </location>
</feature>
<evidence type="ECO:0000313" key="3">
    <source>
        <dbReference type="Proteomes" id="UP000036955"/>
    </source>
</evidence>
<sequence>MKLSTWLFPFAALFGSANTFAATAPLSDYLSCGAQSFSVVAQAPFKSLISNKLENGHIKLQGGSKSDMGQRWIFDKPVVVDDISLTGFFAEDIDLMGSRIINWGFYAQQSPEQIAASLKKSHTLDLLVSNNIFARPEIWSEQQLAWLPETSGETAGKLVTDTSERILMVEPAPGDLAGSKGMLTCSIQGKISEAALKSSRPDLLSTPQG</sequence>
<accession>A0A0L1MGN2</accession>
<dbReference type="OrthoDB" id="6918770at2"/>
<proteinExistence type="predicted"/>
<evidence type="ECO:0000256" key="1">
    <source>
        <dbReference type="SAM" id="SignalP"/>
    </source>
</evidence>
<dbReference type="AlphaFoldDB" id="A0A0L1MGN2"/>
<comment type="caution">
    <text evidence="2">The sequence shown here is derived from an EMBL/GenBank/DDBJ whole genome shotgun (WGS) entry which is preliminary data.</text>
</comment>